<dbReference type="CDD" id="cd00257">
    <property type="entry name" value="beta-trefoil_FSCN-like"/>
    <property type="match status" value="1"/>
</dbReference>
<gene>
    <name evidence="2" type="ORF">PENTCL1PPCAC_8182</name>
</gene>
<feature type="non-terminal residue" evidence="2">
    <location>
        <position position="185"/>
    </location>
</feature>
<dbReference type="AlphaFoldDB" id="A0AAV5SRK0"/>
<sequence>TDSSSNMKNVIILALVSFFVVSTKAAALPHSSDAINEANINRGVEQNTQMLLNEAEGKVSIRTSHGKCLRPHDIWTDGVVDKLRNVTEDNWKIEEDDGKVVLKSVHKPVRILRAFPDPTVDIAPYAQQYHKWTPYKNEDDDSWSFQGANGRWLSVDEDGVVRNLRRCGAQERFWIENACEGECEE</sequence>
<evidence type="ECO:0000313" key="2">
    <source>
        <dbReference type="EMBL" id="GMS86007.1"/>
    </source>
</evidence>
<reference evidence="2" key="1">
    <citation type="submission" date="2023-10" db="EMBL/GenBank/DDBJ databases">
        <title>Genome assembly of Pristionchus species.</title>
        <authorList>
            <person name="Yoshida K."/>
            <person name="Sommer R.J."/>
        </authorList>
    </citation>
    <scope>NUCLEOTIDE SEQUENCE</scope>
    <source>
        <strain evidence="2">RS0144</strain>
    </source>
</reference>
<feature type="non-terminal residue" evidence="2">
    <location>
        <position position="1"/>
    </location>
</feature>
<dbReference type="GO" id="GO:0030041">
    <property type="term" value="P:actin filament polymerization"/>
    <property type="evidence" value="ECO:0007669"/>
    <property type="project" value="TreeGrafter"/>
</dbReference>
<keyword evidence="1" id="KW-0732">Signal</keyword>
<dbReference type="EMBL" id="BTSX01000002">
    <property type="protein sequence ID" value="GMS86007.1"/>
    <property type="molecule type" value="Genomic_DNA"/>
</dbReference>
<name>A0AAV5SRK0_9BILA</name>
<keyword evidence="3" id="KW-1185">Reference proteome</keyword>
<dbReference type="GO" id="GO:0051015">
    <property type="term" value="F:actin filament binding"/>
    <property type="evidence" value="ECO:0007669"/>
    <property type="project" value="TreeGrafter"/>
</dbReference>
<protein>
    <submittedName>
        <fullName evidence="2">Uncharacterized protein</fullName>
    </submittedName>
</protein>
<dbReference type="GO" id="GO:0015629">
    <property type="term" value="C:actin cytoskeleton"/>
    <property type="evidence" value="ECO:0007669"/>
    <property type="project" value="TreeGrafter"/>
</dbReference>
<dbReference type="SUPFAM" id="SSF50405">
    <property type="entry name" value="Actin-crosslinking proteins"/>
    <property type="match status" value="1"/>
</dbReference>
<dbReference type="PANTHER" id="PTHR33351:SF1">
    <property type="entry name" value="IG-LIKE DOMAIN-CONTAINING PROTEIN-RELATED"/>
    <property type="match status" value="1"/>
</dbReference>
<organism evidence="2 3">
    <name type="scientific">Pristionchus entomophagus</name>
    <dbReference type="NCBI Taxonomy" id="358040"/>
    <lineage>
        <taxon>Eukaryota</taxon>
        <taxon>Metazoa</taxon>
        <taxon>Ecdysozoa</taxon>
        <taxon>Nematoda</taxon>
        <taxon>Chromadorea</taxon>
        <taxon>Rhabditida</taxon>
        <taxon>Rhabditina</taxon>
        <taxon>Diplogasteromorpha</taxon>
        <taxon>Diplogasteroidea</taxon>
        <taxon>Neodiplogasteridae</taxon>
        <taxon>Pristionchus</taxon>
    </lineage>
</organism>
<dbReference type="InterPro" id="IPR052883">
    <property type="entry name" value="Hisactophilin"/>
</dbReference>
<evidence type="ECO:0000256" key="1">
    <source>
        <dbReference type="SAM" id="SignalP"/>
    </source>
</evidence>
<comment type="caution">
    <text evidence="2">The sequence shown here is derived from an EMBL/GenBank/DDBJ whole genome shotgun (WGS) entry which is preliminary data.</text>
</comment>
<dbReference type="PANTHER" id="PTHR33351">
    <property type="entry name" value="HISACTOPHILIN-1-RELATED"/>
    <property type="match status" value="1"/>
</dbReference>
<dbReference type="Gene3D" id="2.80.10.50">
    <property type="match status" value="1"/>
</dbReference>
<dbReference type="InterPro" id="IPR008999">
    <property type="entry name" value="Actin-crosslinking"/>
</dbReference>
<accession>A0AAV5SRK0</accession>
<feature type="signal peptide" evidence="1">
    <location>
        <begin position="1"/>
        <end position="25"/>
    </location>
</feature>
<evidence type="ECO:0000313" key="3">
    <source>
        <dbReference type="Proteomes" id="UP001432027"/>
    </source>
</evidence>
<dbReference type="Proteomes" id="UP001432027">
    <property type="component" value="Unassembled WGS sequence"/>
</dbReference>
<proteinExistence type="predicted"/>
<feature type="chain" id="PRO_5043327447" evidence="1">
    <location>
        <begin position="26"/>
        <end position="185"/>
    </location>
</feature>